<evidence type="ECO:0000256" key="6">
    <source>
        <dbReference type="SAM" id="Phobius"/>
    </source>
</evidence>
<gene>
    <name evidence="7" type="ORF">RUN39_v1_50048</name>
</gene>
<feature type="transmembrane region" description="Helical" evidence="6">
    <location>
        <begin position="284"/>
        <end position="305"/>
    </location>
</feature>
<dbReference type="EMBL" id="LN899819">
    <property type="protein sequence ID" value="CUV10976.1"/>
    <property type="molecule type" value="Genomic_DNA"/>
</dbReference>
<evidence type="ECO:0000256" key="4">
    <source>
        <dbReference type="ARBA" id="ARBA00022989"/>
    </source>
</evidence>
<reference evidence="7" key="1">
    <citation type="submission" date="2015-10" db="EMBL/GenBank/DDBJ databases">
        <authorList>
            <person name="Gilbert D.G."/>
        </authorList>
    </citation>
    <scope>NUCLEOTIDE SEQUENCE</scope>
    <source>
        <strain evidence="7">Phyl III-seqv23</strain>
    </source>
</reference>
<dbReference type="GO" id="GO:0005886">
    <property type="term" value="C:plasma membrane"/>
    <property type="evidence" value="ECO:0007669"/>
    <property type="project" value="UniProtKB-SubCell"/>
</dbReference>
<proteinExistence type="predicted"/>
<feature type="transmembrane region" description="Helical" evidence="6">
    <location>
        <begin position="312"/>
        <end position="330"/>
    </location>
</feature>
<keyword evidence="4 6" id="KW-1133">Transmembrane helix</keyword>
<feature type="transmembrane region" description="Helical" evidence="6">
    <location>
        <begin position="103"/>
        <end position="119"/>
    </location>
</feature>
<keyword evidence="3 6" id="KW-0812">Transmembrane</keyword>
<dbReference type="GO" id="GO:0022857">
    <property type="term" value="F:transmembrane transporter activity"/>
    <property type="evidence" value="ECO:0007669"/>
    <property type="project" value="InterPro"/>
</dbReference>
<dbReference type="PANTHER" id="PTHR47089">
    <property type="entry name" value="ABC TRANSPORTER, PERMEASE PROTEIN"/>
    <property type="match status" value="1"/>
</dbReference>
<feature type="transmembrane region" description="Helical" evidence="6">
    <location>
        <begin position="70"/>
        <end position="91"/>
    </location>
</feature>
<sequence length="369" mass="38939">MADVMHGSRLALPVSLELRALPSRAMAYASPLIALALTLVFGLLLFALLGKDPVAGVRVFLIEPLATKRAIGEVLLKTVPLVLCALGLSVCYRANVWNIGSEGQLIVGGIFAAATILHFDTLTPAIPGGAALLLAIVAGLAGGMLWAGLTALLRDRFHANEILVSLMLTYIAQLLLLYMVNGPLKDPNGMNFPQSMMFDSAFVLPTLVAGTRLHVGFLFMLAMAAAMTLFVFRSFAGYRLQVGGLAPQAARYAGFSSRAALWTALLVSGGLAGIAGAFEVAGPIGQLLPSISPGYGFAAIVVAFVGRLHPVGTVLGAIVMSLFYIGGELAQSRLGLPAAITGVFQGMLLFFLLACDTLIEYRLRWRAHR</sequence>
<organism evidence="7">
    <name type="scientific">Ralstonia solanacearum</name>
    <name type="common">Pseudomonas solanacearum</name>
    <dbReference type="NCBI Taxonomy" id="305"/>
    <lineage>
        <taxon>Bacteria</taxon>
        <taxon>Pseudomonadati</taxon>
        <taxon>Pseudomonadota</taxon>
        <taxon>Betaproteobacteria</taxon>
        <taxon>Burkholderiales</taxon>
        <taxon>Burkholderiaceae</taxon>
        <taxon>Ralstonia</taxon>
        <taxon>Ralstonia solanacearum species complex</taxon>
    </lineage>
</organism>
<keyword evidence="2" id="KW-1003">Cell membrane</keyword>
<evidence type="ECO:0000256" key="1">
    <source>
        <dbReference type="ARBA" id="ARBA00004651"/>
    </source>
</evidence>
<name>A0A0S4TLK1_RALSL</name>
<comment type="subcellular location">
    <subcellularLocation>
        <location evidence="1">Cell membrane</location>
        <topology evidence="1">Multi-pass membrane protein</topology>
    </subcellularLocation>
</comment>
<feature type="transmembrane region" description="Helical" evidence="6">
    <location>
        <begin position="259"/>
        <end position="278"/>
    </location>
</feature>
<dbReference type="PANTHER" id="PTHR47089:SF1">
    <property type="entry name" value="GUANOSINE ABC TRANSPORTER PERMEASE PROTEIN NUPP"/>
    <property type="match status" value="1"/>
</dbReference>
<evidence type="ECO:0000256" key="2">
    <source>
        <dbReference type="ARBA" id="ARBA00022475"/>
    </source>
</evidence>
<evidence type="ECO:0000256" key="5">
    <source>
        <dbReference type="ARBA" id="ARBA00023136"/>
    </source>
</evidence>
<feature type="transmembrane region" description="Helical" evidence="6">
    <location>
        <begin position="162"/>
        <end position="180"/>
    </location>
</feature>
<keyword evidence="5 6" id="KW-0472">Membrane</keyword>
<dbReference type="AlphaFoldDB" id="A0A0S4TLK1"/>
<feature type="transmembrane region" description="Helical" evidence="6">
    <location>
        <begin position="336"/>
        <end position="359"/>
    </location>
</feature>
<accession>A0A0S4TLK1</accession>
<dbReference type="PATRIC" id="fig|305.106.peg.4720"/>
<evidence type="ECO:0000256" key="3">
    <source>
        <dbReference type="ARBA" id="ARBA00022692"/>
    </source>
</evidence>
<dbReference type="CDD" id="cd06580">
    <property type="entry name" value="TM_PBP1_transp_TpRbsC_like"/>
    <property type="match status" value="1"/>
</dbReference>
<feature type="transmembrane region" description="Helical" evidence="6">
    <location>
        <begin position="213"/>
        <end position="232"/>
    </location>
</feature>
<dbReference type="InterPro" id="IPR001851">
    <property type="entry name" value="ABC_transp_permease"/>
</dbReference>
<protein>
    <submittedName>
        <fullName evidence="7">Small molecule transporter</fullName>
    </submittedName>
</protein>
<feature type="transmembrane region" description="Helical" evidence="6">
    <location>
        <begin position="131"/>
        <end position="153"/>
    </location>
</feature>
<evidence type="ECO:0000313" key="7">
    <source>
        <dbReference type="EMBL" id="CUV10976.1"/>
    </source>
</evidence>
<dbReference type="Pfam" id="PF02653">
    <property type="entry name" value="BPD_transp_2"/>
    <property type="match status" value="1"/>
</dbReference>
<feature type="transmembrane region" description="Helical" evidence="6">
    <location>
        <begin position="25"/>
        <end position="50"/>
    </location>
</feature>